<dbReference type="KEGG" id="gra:105768997"/>
<dbReference type="AlphaFoldDB" id="A0A0D2TKH4"/>
<dbReference type="PANTHER" id="PTHR35711:SF2">
    <property type="entry name" value="GLUTAMIC ACID-RICH PROTEIN-LIKE"/>
    <property type="match status" value="1"/>
</dbReference>
<keyword evidence="4" id="KW-1185">Reference proteome</keyword>
<evidence type="ECO:0000313" key="5">
    <source>
        <dbReference type="Proteomes" id="UP000593578"/>
    </source>
</evidence>
<name>A0A0D2TKH4_GOSRA</name>
<feature type="region of interest" description="Disordered" evidence="1">
    <location>
        <begin position="73"/>
        <end position="179"/>
    </location>
</feature>
<dbReference type="eggNOG" id="ENOG502S2Y7">
    <property type="taxonomic scope" value="Eukaryota"/>
</dbReference>
<reference evidence="2 4" key="1">
    <citation type="journal article" date="2012" name="Nature">
        <title>Repeated polyploidization of Gossypium genomes and the evolution of spinnable cotton fibres.</title>
        <authorList>
            <person name="Paterson A.H."/>
            <person name="Wendel J.F."/>
            <person name="Gundlach H."/>
            <person name="Guo H."/>
            <person name="Jenkins J."/>
            <person name="Jin D."/>
            <person name="Llewellyn D."/>
            <person name="Showmaker K.C."/>
            <person name="Shu S."/>
            <person name="Udall J."/>
            <person name="Yoo M.J."/>
            <person name="Byers R."/>
            <person name="Chen W."/>
            <person name="Doron-Faigenboim A."/>
            <person name="Duke M.V."/>
            <person name="Gong L."/>
            <person name="Grimwood J."/>
            <person name="Grover C."/>
            <person name="Grupp K."/>
            <person name="Hu G."/>
            <person name="Lee T.H."/>
            <person name="Li J."/>
            <person name="Lin L."/>
            <person name="Liu T."/>
            <person name="Marler B.S."/>
            <person name="Page J.T."/>
            <person name="Roberts A.W."/>
            <person name="Romanel E."/>
            <person name="Sanders W.S."/>
            <person name="Szadkowski E."/>
            <person name="Tan X."/>
            <person name="Tang H."/>
            <person name="Xu C."/>
            <person name="Wang J."/>
            <person name="Wang Z."/>
            <person name="Zhang D."/>
            <person name="Zhang L."/>
            <person name="Ashrafi H."/>
            <person name="Bedon F."/>
            <person name="Bowers J.E."/>
            <person name="Brubaker C.L."/>
            <person name="Chee P.W."/>
            <person name="Das S."/>
            <person name="Gingle A.R."/>
            <person name="Haigler C.H."/>
            <person name="Harker D."/>
            <person name="Hoffmann L.V."/>
            <person name="Hovav R."/>
            <person name="Jones D.C."/>
            <person name="Lemke C."/>
            <person name="Mansoor S."/>
            <person name="ur Rahman M."/>
            <person name="Rainville L.N."/>
            <person name="Rambani A."/>
            <person name="Reddy U.K."/>
            <person name="Rong J.K."/>
            <person name="Saranga Y."/>
            <person name="Scheffler B.E."/>
            <person name="Scheffler J.A."/>
            <person name="Stelly D.M."/>
            <person name="Triplett B.A."/>
            <person name="Van Deynze A."/>
            <person name="Vaslin M.F."/>
            <person name="Waghmare V.N."/>
            <person name="Walford S.A."/>
            <person name="Wright R.J."/>
            <person name="Zaki E.A."/>
            <person name="Zhang T."/>
            <person name="Dennis E.S."/>
            <person name="Mayer K.F."/>
            <person name="Peterson D.G."/>
            <person name="Rokhsar D.S."/>
            <person name="Wang X."/>
            <person name="Schmutz J."/>
        </authorList>
    </citation>
    <scope>NUCLEOTIDE SEQUENCE [LARGE SCALE GENOMIC DNA]</scope>
</reference>
<feature type="compositionally biased region" description="Acidic residues" evidence="1">
    <location>
        <begin position="89"/>
        <end position="171"/>
    </location>
</feature>
<gene>
    <name evidence="2" type="ORF">B456_009G059600</name>
    <name evidence="3" type="ORF">Gorai_011205</name>
</gene>
<dbReference type="EMBL" id="CM001748">
    <property type="protein sequence ID" value="KJB55041.1"/>
    <property type="molecule type" value="Genomic_DNA"/>
</dbReference>
<accession>A0A0D2TKH4</accession>
<dbReference type="PANTHER" id="PTHR35711">
    <property type="entry name" value="EXPRESSED PROTEIN"/>
    <property type="match status" value="1"/>
</dbReference>
<sequence>MSKVTQMESLTRNDGFYFSDSLLGFALQTMVVESAIIATKSVAWLLMMMGSLPDGIDSHIKEPEAYTGFPLAQLHAVRKPSPENKDACDTEDDEDEDEKDEAGDDQDEDADEEDASGEDGGDPEDEPEANGDGASGDEDDDDEDDDDDDDDDGEEEEEEEEEEDEDEEEELQPPAKKRK</sequence>
<dbReference type="OrthoDB" id="1938818at2759"/>
<dbReference type="Proteomes" id="UP000593578">
    <property type="component" value="Unassembled WGS sequence"/>
</dbReference>
<reference evidence="3" key="3">
    <citation type="submission" date="2020-04" db="EMBL/GenBank/DDBJ databases">
        <authorList>
            <person name="Grover C.E."/>
            <person name="Arick M.A. II"/>
            <person name="Thrash A."/>
            <person name="Conover J.L."/>
            <person name="Sanders W.S."/>
            <person name="Peterson D.G."/>
            <person name="Scheffler J.A."/>
            <person name="Scheffler B.E."/>
            <person name="Wendel J.F."/>
        </authorList>
    </citation>
    <scope>NUCLEOTIDE SEQUENCE</scope>
    <source>
        <strain evidence="3">8</strain>
        <tissue evidence="3">Leaf</tissue>
    </source>
</reference>
<dbReference type="Gramene" id="KJB55041">
    <property type="protein sequence ID" value="KJB55041"/>
    <property type="gene ID" value="B456_009G059600"/>
</dbReference>
<evidence type="ECO:0000313" key="3">
    <source>
        <dbReference type="EMBL" id="MBA0594296.1"/>
    </source>
</evidence>
<evidence type="ECO:0000313" key="4">
    <source>
        <dbReference type="Proteomes" id="UP000032304"/>
    </source>
</evidence>
<evidence type="ECO:0000256" key="1">
    <source>
        <dbReference type="SAM" id="MobiDB-lite"/>
    </source>
</evidence>
<organism evidence="2 4">
    <name type="scientific">Gossypium raimondii</name>
    <name type="common">Peruvian cotton</name>
    <name type="synonym">Gossypium klotzschianum subsp. raimondii</name>
    <dbReference type="NCBI Taxonomy" id="29730"/>
    <lineage>
        <taxon>Eukaryota</taxon>
        <taxon>Viridiplantae</taxon>
        <taxon>Streptophyta</taxon>
        <taxon>Embryophyta</taxon>
        <taxon>Tracheophyta</taxon>
        <taxon>Spermatophyta</taxon>
        <taxon>Magnoliopsida</taxon>
        <taxon>eudicotyledons</taxon>
        <taxon>Gunneridae</taxon>
        <taxon>Pentapetalae</taxon>
        <taxon>rosids</taxon>
        <taxon>malvids</taxon>
        <taxon>Malvales</taxon>
        <taxon>Malvaceae</taxon>
        <taxon>Malvoideae</taxon>
        <taxon>Gossypium</taxon>
    </lineage>
</organism>
<dbReference type="EMBL" id="JABEZZ010000009">
    <property type="protein sequence ID" value="MBA0594296.1"/>
    <property type="molecule type" value="Genomic_DNA"/>
</dbReference>
<protein>
    <submittedName>
        <fullName evidence="2">Uncharacterized protein</fullName>
    </submittedName>
</protein>
<reference evidence="3 5" key="2">
    <citation type="journal article" date="2019" name="Genome Biol. Evol.">
        <title>Insights into the evolution of the New World diploid cottons (Gossypium, subgenus Houzingenia) based on genome sequencing.</title>
        <authorList>
            <person name="Grover C.E."/>
            <person name="Arick M.A. 2nd"/>
            <person name="Thrash A."/>
            <person name="Conover J.L."/>
            <person name="Sanders W.S."/>
            <person name="Peterson D.G."/>
            <person name="Frelichowski J.E."/>
            <person name="Scheffler J.A."/>
            <person name="Scheffler B.E."/>
            <person name="Wendel J.F."/>
        </authorList>
    </citation>
    <scope>NUCLEOTIDE SEQUENCE [LARGE SCALE GENOMIC DNA]</scope>
    <source>
        <strain evidence="3">8</strain>
        <tissue evidence="3">Leaf</tissue>
    </source>
</reference>
<proteinExistence type="predicted"/>
<dbReference type="Proteomes" id="UP000032304">
    <property type="component" value="Chromosome 9"/>
</dbReference>
<evidence type="ECO:0000313" key="2">
    <source>
        <dbReference type="EMBL" id="KJB55041.1"/>
    </source>
</evidence>